<dbReference type="Proteomes" id="UP000195321">
    <property type="component" value="Unassembled WGS sequence"/>
</dbReference>
<sequence>MFTLRVDDEIKLQLLEKHHKEELYQLVDRSREHLRKWLPWVEGTKSADAYDEILPMWLKKYADGNGFETGIRYKGKLVGMVGIHEVNWAKKATSLGYYLAEEAGGKGIMTRSVKAVLRYAFEELKLNKIEIRCGVENQKSRAIPERLGFKLDGVMRDEEWLYDHFHDLAVYSLLASEWKEIR</sequence>
<dbReference type="GO" id="GO:1990189">
    <property type="term" value="F:protein N-terminal-serine acetyltransferase activity"/>
    <property type="evidence" value="ECO:0007669"/>
    <property type="project" value="TreeGrafter"/>
</dbReference>
<dbReference type="AlphaFoldDB" id="A0A1Y3MQJ9"/>
<dbReference type="InterPro" id="IPR016181">
    <property type="entry name" value="Acyl_CoA_acyltransferase"/>
</dbReference>
<dbReference type="Gene3D" id="3.40.630.30">
    <property type="match status" value="1"/>
</dbReference>
<keyword evidence="2" id="KW-0808">Transferase</keyword>
<dbReference type="InterPro" id="IPR051908">
    <property type="entry name" value="Ribosomal_N-acetyltransferase"/>
</dbReference>
<proteinExistence type="predicted"/>
<dbReference type="GO" id="GO:0005737">
    <property type="term" value="C:cytoplasm"/>
    <property type="evidence" value="ECO:0007669"/>
    <property type="project" value="TreeGrafter"/>
</dbReference>
<gene>
    <name evidence="2" type="ORF">BW425_06640</name>
</gene>
<dbReference type="PROSITE" id="PS51186">
    <property type="entry name" value="GNAT"/>
    <property type="match status" value="1"/>
</dbReference>
<evidence type="ECO:0000313" key="3">
    <source>
        <dbReference type="Proteomes" id="UP000195321"/>
    </source>
</evidence>
<dbReference type="PANTHER" id="PTHR43441:SF12">
    <property type="entry name" value="RIBOSOMAL N-ACETYLTRANSFERASE YDAF-RELATED"/>
    <property type="match status" value="1"/>
</dbReference>
<dbReference type="GO" id="GO:0008999">
    <property type="term" value="F:protein-N-terminal-alanine acetyltransferase activity"/>
    <property type="evidence" value="ECO:0007669"/>
    <property type="project" value="TreeGrafter"/>
</dbReference>
<protein>
    <submittedName>
        <fullName evidence="2">RimJ/RimL family protein N-acetyltransferase</fullName>
    </submittedName>
</protein>
<dbReference type="EMBL" id="MWPX01000004">
    <property type="protein sequence ID" value="OUM49852.1"/>
    <property type="molecule type" value="Genomic_DNA"/>
</dbReference>
<comment type="caution">
    <text evidence="2">The sequence shown here is derived from an EMBL/GenBank/DDBJ whole genome shotgun (WGS) entry which is preliminary data.</text>
</comment>
<reference evidence="2 3" key="1">
    <citation type="submission" date="2017-02" db="EMBL/GenBank/DDBJ databases">
        <title>Bacillus pseudomycoides isolate FSL K6-0042.</title>
        <authorList>
            <person name="Kovac J."/>
        </authorList>
    </citation>
    <scope>NUCLEOTIDE SEQUENCE [LARGE SCALE GENOMIC DNA]</scope>
    <source>
        <strain evidence="2 3">FSL K6-0042</strain>
    </source>
</reference>
<evidence type="ECO:0000259" key="1">
    <source>
        <dbReference type="PROSITE" id="PS51186"/>
    </source>
</evidence>
<dbReference type="PANTHER" id="PTHR43441">
    <property type="entry name" value="RIBOSOMAL-PROTEIN-SERINE ACETYLTRANSFERASE"/>
    <property type="match status" value="1"/>
</dbReference>
<evidence type="ECO:0000313" key="2">
    <source>
        <dbReference type="EMBL" id="OUM49852.1"/>
    </source>
</evidence>
<dbReference type="RefSeq" id="WP_016116669.1">
    <property type="nucleotide sequence ID" value="NZ_CP189809.1"/>
</dbReference>
<name>A0A1Y3MQJ9_9BACI</name>
<dbReference type="Pfam" id="PF13302">
    <property type="entry name" value="Acetyltransf_3"/>
    <property type="match status" value="1"/>
</dbReference>
<dbReference type="SUPFAM" id="SSF55729">
    <property type="entry name" value="Acyl-CoA N-acyltransferases (Nat)"/>
    <property type="match status" value="1"/>
</dbReference>
<feature type="domain" description="N-acetyltransferase" evidence="1">
    <location>
        <begin position="21"/>
        <end position="177"/>
    </location>
</feature>
<accession>A0A1Y3MQJ9</accession>
<organism evidence="2 3">
    <name type="scientific">Bacillus pseudomycoides</name>
    <dbReference type="NCBI Taxonomy" id="64104"/>
    <lineage>
        <taxon>Bacteria</taxon>
        <taxon>Bacillati</taxon>
        <taxon>Bacillota</taxon>
        <taxon>Bacilli</taxon>
        <taxon>Bacillales</taxon>
        <taxon>Bacillaceae</taxon>
        <taxon>Bacillus</taxon>
        <taxon>Bacillus cereus group</taxon>
    </lineage>
</organism>
<dbReference type="InterPro" id="IPR000182">
    <property type="entry name" value="GNAT_dom"/>
</dbReference>